<feature type="compositionally biased region" description="Basic and acidic residues" evidence="6">
    <location>
        <begin position="68"/>
        <end position="82"/>
    </location>
</feature>
<reference evidence="8 9" key="1">
    <citation type="submission" date="2016-12" db="EMBL/GenBank/DDBJ databases">
        <title>The genomes of Aspergillus section Nigri reveals drivers in fungal speciation.</title>
        <authorList>
            <consortium name="DOE Joint Genome Institute"/>
            <person name="Vesth T.C."/>
            <person name="Nybo J."/>
            <person name="Theobald S."/>
            <person name="Brandl J."/>
            <person name="Frisvad J.C."/>
            <person name="Nielsen K.F."/>
            <person name="Lyhne E.K."/>
            <person name="Kogle M.E."/>
            <person name="Kuo A."/>
            <person name="Riley R."/>
            <person name="Clum A."/>
            <person name="Nolan M."/>
            <person name="Lipzen A."/>
            <person name="Salamov A."/>
            <person name="Henrissat B."/>
            <person name="Wiebenga A."/>
            <person name="De Vries R.P."/>
            <person name="Grigoriev I.V."/>
            <person name="Mortensen U.H."/>
            <person name="Andersen M.R."/>
            <person name="Baker S.E."/>
        </authorList>
    </citation>
    <scope>NUCLEOTIDE SEQUENCE [LARGE SCALE GENOMIC DNA]</scope>
    <source>
        <strain evidence="8 9">CBS 121591</strain>
    </source>
</reference>
<dbReference type="SUPFAM" id="SSF57701">
    <property type="entry name" value="Zn2/Cys6 DNA-binding domain"/>
    <property type="match status" value="1"/>
</dbReference>
<name>A0A319CDX1_9EURO</name>
<keyword evidence="3" id="KW-0238">DNA-binding</keyword>
<dbReference type="CDD" id="cd00067">
    <property type="entry name" value="GAL4"/>
    <property type="match status" value="1"/>
</dbReference>
<evidence type="ECO:0000313" key="9">
    <source>
        <dbReference type="Proteomes" id="UP000248340"/>
    </source>
</evidence>
<dbReference type="PROSITE" id="PS50048">
    <property type="entry name" value="ZN2_CY6_FUNGAL_2"/>
    <property type="match status" value="1"/>
</dbReference>
<dbReference type="InterPro" id="IPR007219">
    <property type="entry name" value="XnlR_reg_dom"/>
</dbReference>
<feature type="domain" description="Zn(2)-C6 fungal-type" evidence="7">
    <location>
        <begin position="11"/>
        <end position="45"/>
    </location>
</feature>
<dbReference type="RefSeq" id="XP_025492121.1">
    <property type="nucleotide sequence ID" value="XM_025640778.1"/>
</dbReference>
<dbReference type="PANTHER" id="PTHR47425:SF2">
    <property type="entry name" value="FARB-RELATED"/>
    <property type="match status" value="1"/>
</dbReference>
<dbReference type="Proteomes" id="UP000248340">
    <property type="component" value="Unassembled WGS sequence"/>
</dbReference>
<dbReference type="GO" id="GO:0000981">
    <property type="term" value="F:DNA-binding transcription factor activity, RNA polymerase II-specific"/>
    <property type="evidence" value="ECO:0007669"/>
    <property type="project" value="InterPro"/>
</dbReference>
<proteinExistence type="predicted"/>
<evidence type="ECO:0000256" key="4">
    <source>
        <dbReference type="ARBA" id="ARBA00023163"/>
    </source>
</evidence>
<keyword evidence="4" id="KW-0804">Transcription</keyword>
<protein>
    <recommendedName>
        <fullName evidence="7">Zn(2)-C6 fungal-type domain-containing protein</fullName>
    </recommendedName>
</protein>
<feature type="region of interest" description="Disordered" evidence="6">
    <location>
        <begin position="49"/>
        <end position="114"/>
    </location>
</feature>
<organism evidence="8 9">
    <name type="scientific">Aspergillus uvarum CBS 121591</name>
    <dbReference type="NCBI Taxonomy" id="1448315"/>
    <lineage>
        <taxon>Eukaryota</taxon>
        <taxon>Fungi</taxon>
        <taxon>Dikarya</taxon>
        <taxon>Ascomycota</taxon>
        <taxon>Pezizomycotina</taxon>
        <taxon>Eurotiomycetes</taxon>
        <taxon>Eurotiomycetidae</taxon>
        <taxon>Eurotiales</taxon>
        <taxon>Aspergillaceae</taxon>
        <taxon>Aspergillus</taxon>
        <taxon>Aspergillus subgen. Circumdati</taxon>
    </lineage>
</organism>
<feature type="compositionally biased region" description="Polar residues" evidence="6">
    <location>
        <begin position="52"/>
        <end position="61"/>
    </location>
</feature>
<keyword evidence="1" id="KW-0479">Metal-binding</keyword>
<keyword evidence="2" id="KW-0805">Transcription regulation</keyword>
<dbReference type="GeneID" id="37143520"/>
<accession>A0A319CDX1</accession>
<sequence length="750" mass="84154">MSAALGKKPTACVPCHERKVRCDSTVVGIPCTRCTRRDRADSCTLLERGARNSATNNPNNSSKRRRTVHDSNEALKDPHDPEPQPEPVYPSPRPPTPATSVPPQRHASFSHSQSDVAQGLLDLSHAGTTTSISETLLPGPHQSHQGQPHPVYYLAADEDAHLETLCLMADENPAMPSPVPLSTSEQGHQVIEYYGELNSITVLSEILGQAQRRLIRLDLPGPVAVGARSRELAGLDDADIAYLRAKHVHDFPPTAICRNFLHLFFKHIYPYTPILNRQQLMEDYERGSCSSFLLWSILANVVPYADSDLLFDSGYTECAIAQKDYFSRARLLYDFGCEKAQLNLLQGSLLLSSFQNSFAPDKDFRFWFHNAVRIALQMGFNRRDMENHLDPSTQQLVRRIWWVLYSRDIWFSVVGFANGRLIDDHGIQWRLPGAEDWACEQALSSQHKDVIPQITPLHQHFLTENCRLALLGARFLNLLGPNRPTPAIAEAQAFIHALTAWRTSFPEDLLLDRVTHWDETSAWVLFLGSMGYRLECSFYRTLRQRARTLVNKSLELATWASDRLRRCIFELDTVLKRAIVNDVARFCPPSLIICISHLLVFQLDVVLDSGAPEAQRIASRAQIHTGLAYLRAVGDQWLNAKWTFRVFDSVTKRLGITMVGERHELLDHHDERWPRLPNAGLAESGLWRDDGGAGAGVLHNGPVGAGRSAPTQQHPQCGDELAMPDRWIESLLTENLMNGLDGGLFSLVPP</sequence>
<dbReference type="Gene3D" id="4.10.240.10">
    <property type="entry name" value="Zn(2)-C6 fungal-type DNA-binding domain"/>
    <property type="match status" value="1"/>
</dbReference>
<evidence type="ECO:0000256" key="2">
    <source>
        <dbReference type="ARBA" id="ARBA00023015"/>
    </source>
</evidence>
<dbReference type="GO" id="GO:0008270">
    <property type="term" value="F:zinc ion binding"/>
    <property type="evidence" value="ECO:0007669"/>
    <property type="project" value="InterPro"/>
</dbReference>
<evidence type="ECO:0000256" key="5">
    <source>
        <dbReference type="ARBA" id="ARBA00023242"/>
    </source>
</evidence>
<dbReference type="OrthoDB" id="5121955at2759"/>
<dbReference type="CDD" id="cd12148">
    <property type="entry name" value="fungal_TF_MHR"/>
    <property type="match status" value="1"/>
</dbReference>
<dbReference type="SMART" id="SM00066">
    <property type="entry name" value="GAL4"/>
    <property type="match status" value="1"/>
</dbReference>
<dbReference type="VEuPathDB" id="FungiDB:BO82DRAFT_432278"/>
<evidence type="ECO:0000256" key="1">
    <source>
        <dbReference type="ARBA" id="ARBA00022723"/>
    </source>
</evidence>
<dbReference type="InterPro" id="IPR001138">
    <property type="entry name" value="Zn2Cys6_DnaBD"/>
</dbReference>
<feature type="compositionally biased region" description="Pro residues" evidence="6">
    <location>
        <begin position="84"/>
        <end position="97"/>
    </location>
</feature>
<evidence type="ECO:0000256" key="6">
    <source>
        <dbReference type="SAM" id="MobiDB-lite"/>
    </source>
</evidence>
<dbReference type="InterPro" id="IPR036864">
    <property type="entry name" value="Zn2-C6_fun-type_DNA-bd_sf"/>
</dbReference>
<evidence type="ECO:0000256" key="3">
    <source>
        <dbReference type="ARBA" id="ARBA00023125"/>
    </source>
</evidence>
<dbReference type="EMBL" id="KZ821699">
    <property type="protein sequence ID" value="PYH81921.1"/>
    <property type="molecule type" value="Genomic_DNA"/>
</dbReference>
<dbReference type="InterPro" id="IPR052761">
    <property type="entry name" value="Fungal_Detox/Toxin_TFs"/>
</dbReference>
<dbReference type="PANTHER" id="PTHR47425">
    <property type="entry name" value="FARB-RELATED"/>
    <property type="match status" value="1"/>
</dbReference>
<dbReference type="GO" id="GO:0006351">
    <property type="term" value="P:DNA-templated transcription"/>
    <property type="evidence" value="ECO:0007669"/>
    <property type="project" value="InterPro"/>
</dbReference>
<keyword evidence="5" id="KW-0539">Nucleus</keyword>
<dbReference type="AlphaFoldDB" id="A0A319CDX1"/>
<dbReference type="GO" id="GO:0009893">
    <property type="term" value="P:positive regulation of metabolic process"/>
    <property type="evidence" value="ECO:0007669"/>
    <property type="project" value="UniProtKB-ARBA"/>
</dbReference>
<dbReference type="GO" id="GO:0003677">
    <property type="term" value="F:DNA binding"/>
    <property type="evidence" value="ECO:0007669"/>
    <property type="project" value="UniProtKB-KW"/>
</dbReference>
<keyword evidence="9" id="KW-1185">Reference proteome</keyword>
<evidence type="ECO:0000259" key="7">
    <source>
        <dbReference type="PROSITE" id="PS50048"/>
    </source>
</evidence>
<dbReference type="Pfam" id="PF00172">
    <property type="entry name" value="Zn_clus"/>
    <property type="match status" value="1"/>
</dbReference>
<dbReference type="Pfam" id="PF04082">
    <property type="entry name" value="Fungal_trans"/>
    <property type="match status" value="1"/>
</dbReference>
<feature type="region of interest" description="Disordered" evidence="6">
    <location>
        <begin position="697"/>
        <end position="718"/>
    </location>
</feature>
<dbReference type="PROSITE" id="PS00463">
    <property type="entry name" value="ZN2_CY6_FUNGAL_1"/>
    <property type="match status" value="1"/>
</dbReference>
<evidence type="ECO:0000313" key="8">
    <source>
        <dbReference type="EMBL" id="PYH81921.1"/>
    </source>
</evidence>
<gene>
    <name evidence="8" type="ORF">BO82DRAFT_432278</name>
</gene>